<evidence type="ECO:0000313" key="1">
    <source>
        <dbReference type="EMBL" id="CAB4306637.1"/>
    </source>
</evidence>
<accession>A0A6J5X2Q4</accession>
<keyword evidence="2" id="KW-1185">Reference proteome</keyword>
<organism evidence="1 2">
    <name type="scientific">Prunus armeniaca</name>
    <name type="common">Apricot</name>
    <name type="synonym">Armeniaca vulgaris</name>
    <dbReference type="NCBI Taxonomy" id="36596"/>
    <lineage>
        <taxon>Eukaryota</taxon>
        <taxon>Viridiplantae</taxon>
        <taxon>Streptophyta</taxon>
        <taxon>Embryophyta</taxon>
        <taxon>Tracheophyta</taxon>
        <taxon>Spermatophyta</taxon>
        <taxon>Magnoliopsida</taxon>
        <taxon>eudicotyledons</taxon>
        <taxon>Gunneridae</taxon>
        <taxon>Pentapetalae</taxon>
        <taxon>rosids</taxon>
        <taxon>fabids</taxon>
        <taxon>Rosales</taxon>
        <taxon>Rosaceae</taxon>
        <taxon>Amygdaloideae</taxon>
        <taxon>Amygdaleae</taxon>
        <taxon>Prunus</taxon>
    </lineage>
</organism>
<reference evidence="2" key="1">
    <citation type="journal article" date="2020" name="Genome Biol.">
        <title>Gamete binning: chromosome-level and haplotype-resolved genome assembly enabled by high-throughput single-cell sequencing of gamete genomes.</title>
        <authorList>
            <person name="Campoy J.A."/>
            <person name="Sun H."/>
            <person name="Goel M."/>
            <person name="Jiao W.-B."/>
            <person name="Folz-Donahue K."/>
            <person name="Wang N."/>
            <person name="Rubio M."/>
            <person name="Liu C."/>
            <person name="Kukat C."/>
            <person name="Ruiz D."/>
            <person name="Huettel B."/>
            <person name="Schneeberger K."/>
        </authorList>
    </citation>
    <scope>NUCLEOTIDE SEQUENCE [LARGE SCALE GENOMIC DNA]</scope>
    <source>
        <strain evidence="2">cv. Rojo Pasion</strain>
    </source>
</reference>
<proteinExistence type="predicted"/>
<name>A0A6J5X2Q4_PRUAR</name>
<gene>
    <name evidence="1" type="ORF">ORAREDHAP_LOCUS24873</name>
</gene>
<evidence type="ECO:0000313" key="2">
    <source>
        <dbReference type="Proteomes" id="UP000507245"/>
    </source>
</evidence>
<dbReference type="AlphaFoldDB" id="A0A6J5X2Q4"/>
<dbReference type="EMBL" id="CAEKKB010000004">
    <property type="protein sequence ID" value="CAB4306637.1"/>
    <property type="molecule type" value="Genomic_DNA"/>
</dbReference>
<dbReference type="Proteomes" id="UP000507245">
    <property type="component" value="Unassembled WGS sequence"/>
</dbReference>
<sequence length="67" mass="7479">MRMLLSSRFQSILASSTTRSSIQLFTPAHHRNNAPPSKNLSGIISWKYLGNMSQLSTLDLSSNNLKE</sequence>
<protein>
    <submittedName>
        <fullName evidence="1">Uncharacterized protein</fullName>
    </submittedName>
</protein>